<dbReference type="KEGG" id="clec:106673048"/>
<keyword evidence="2" id="KW-1133">Transmembrane helix</keyword>
<dbReference type="Proteomes" id="UP000494040">
    <property type="component" value="Unassembled WGS sequence"/>
</dbReference>
<proteinExistence type="predicted"/>
<organism evidence="3 4">
    <name type="scientific">Cimex lectularius</name>
    <name type="common">Bed bug</name>
    <name type="synonym">Acanthia lectularia</name>
    <dbReference type="NCBI Taxonomy" id="79782"/>
    <lineage>
        <taxon>Eukaryota</taxon>
        <taxon>Metazoa</taxon>
        <taxon>Ecdysozoa</taxon>
        <taxon>Arthropoda</taxon>
        <taxon>Hexapoda</taxon>
        <taxon>Insecta</taxon>
        <taxon>Pterygota</taxon>
        <taxon>Neoptera</taxon>
        <taxon>Paraneoptera</taxon>
        <taxon>Hemiptera</taxon>
        <taxon>Heteroptera</taxon>
        <taxon>Panheteroptera</taxon>
        <taxon>Cimicomorpha</taxon>
        <taxon>Cimicidae</taxon>
        <taxon>Cimex</taxon>
    </lineage>
</organism>
<evidence type="ECO:0000256" key="2">
    <source>
        <dbReference type="SAM" id="Phobius"/>
    </source>
</evidence>
<keyword evidence="1" id="KW-0175">Coiled coil</keyword>
<keyword evidence="4" id="KW-1185">Reference proteome</keyword>
<evidence type="ECO:0000256" key="1">
    <source>
        <dbReference type="SAM" id="Coils"/>
    </source>
</evidence>
<protein>
    <submittedName>
        <fullName evidence="3">Uncharacterized protein</fullName>
    </submittedName>
</protein>
<name>A0A8I6TKT2_CIMLE</name>
<feature type="coiled-coil region" evidence="1">
    <location>
        <begin position="130"/>
        <end position="203"/>
    </location>
</feature>
<reference evidence="3" key="1">
    <citation type="submission" date="2022-01" db="UniProtKB">
        <authorList>
            <consortium name="EnsemblMetazoa"/>
        </authorList>
    </citation>
    <scope>IDENTIFICATION</scope>
</reference>
<feature type="transmembrane region" description="Helical" evidence="2">
    <location>
        <begin position="364"/>
        <end position="382"/>
    </location>
</feature>
<accession>A0A8I6TKT2</accession>
<dbReference type="GeneID" id="106673048"/>
<evidence type="ECO:0000313" key="3">
    <source>
        <dbReference type="EnsemblMetazoa" id="XP_014260456.1"/>
    </source>
</evidence>
<evidence type="ECO:0000313" key="4">
    <source>
        <dbReference type="Proteomes" id="UP000494040"/>
    </source>
</evidence>
<dbReference type="RefSeq" id="XP_014260456.1">
    <property type="nucleotide sequence ID" value="XM_014404970.2"/>
</dbReference>
<keyword evidence="2" id="KW-0812">Transmembrane</keyword>
<sequence>MDNLETSLISEIEESFYDVKDENNLASPDILIERLIPFKNDTSEFREVKKLIMDSIDPLGKNEKMSKEDFCKQLSEFIYSSNGMAHTVTHQLVTSITGNDEKQNVSSIPYNSLSSLENKSNLWRVLGDCLTRSESYVTEYESQIQQLERQCKISEKKNCELSERLKHSLEEVQEHYQQNFQLNEALKNLKEKFNEEKRQFKYERQLLYEESKELVKQNEELSLAMANKTKQLNAQTKINENLVARLDNLETLFLRSQEEHELLEQALFVEDKSNVEIKTLKEKVKELSSVINNMKHVHDLQMGGMYGVNLKQELLEVSYDDEGKCQIKTNRSHKIGRSSDGTSTSTQTDLMTVFNKKNCGITCLLKLFGFILTFVVASLYFLKQFIPASILREIGNFPMVKFVYCGIPPT</sequence>
<dbReference type="EnsemblMetazoa" id="XM_014404970.2">
    <property type="protein sequence ID" value="XP_014260456.1"/>
    <property type="gene ID" value="LOC106673048"/>
</dbReference>
<keyword evidence="2" id="KW-0472">Membrane</keyword>
<dbReference type="AlphaFoldDB" id="A0A8I6TKT2"/>
<feature type="coiled-coil region" evidence="1">
    <location>
        <begin position="232"/>
        <end position="297"/>
    </location>
</feature>